<organism evidence="4 5">
    <name type="scientific">Oceanococcus atlanticus</name>
    <dbReference type="NCBI Taxonomy" id="1317117"/>
    <lineage>
        <taxon>Bacteria</taxon>
        <taxon>Pseudomonadati</taxon>
        <taxon>Pseudomonadota</taxon>
        <taxon>Gammaproteobacteria</taxon>
        <taxon>Chromatiales</taxon>
        <taxon>Oceanococcaceae</taxon>
        <taxon>Oceanococcus</taxon>
    </lineage>
</organism>
<dbReference type="AlphaFoldDB" id="A0A1Y1SEU9"/>
<dbReference type="GO" id="GO:0043165">
    <property type="term" value="P:Gram-negative-bacterium-type cell outer membrane assembly"/>
    <property type="evidence" value="ECO:0007669"/>
    <property type="project" value="UniProtKB-UniRule"/>
</dbReference>
<keyword evidence="2" id="KW-0472">Membrane</keyword>
<name>A0A1Y1SEU9_9GAMM</name>
<comment type="function">
    <text evidence="2">Together with LptE, is involved in the assembly of lipopolysaccharide (LPS) at the surface of the outer membrane.</text>
</comment>
<dbReference type="Proteomes" id="UP000192342">
    <property type="component" value="Unassembled WGS sequence"/>
</dbReference>
<evidence type="ECO:0000259" key="3">
    <source>
        <dbReference type="Pfam" id="PF04453"/>
    </source>
</evidence>
<protein>
    <recommendedName>
        <fullName evidence="2">LPS-assembly protein LptD</fullName>
    </recommendedName>
</protein>
<comment type="caution">
    <text evidence="2">Lacks conserved residue(s) required for the propagation of feature annotation.</text>
</comment>
<comment type="caution">
    <text evidence="4">The sequence shown here is derived from an EMBL/GenBank/DDBJ whole genome shotgun (WGS) entry which is preliminary data.</text>
</comment>
<keyword evidence="5" id="KW-1185">Reference proteome</keyword>
<comment type="subunit">
    <text evidence="2">Component of the lipopolysaccharide transport and assembly complex. Interacts with LptE and LptA.</text>
</comment>
<dbReference type="InterPro" id="IPR050218">
    <property type="entry name" value="LptD"/>
</dbReference>
<dbReference type="PANTHER" id="PTHR30189:SF1">
    <property type="entry name" value="LPS-ASSEMBLY PROTEIN LPTD"/>
    <property type="match status" value="1"/>
</dbReference>
<comment type="subcellular location">
    <subcellularLocation>
        <location evidence="2">Cell outer membrane</location>
    </subcellularLocation>
</comment>
<dbReference type="InterPro" id="IPR007543">
    <property type="entry name" value="LptD_C"/>
</dbReference>
<dbReference type="EMBL" id="AQQV01000002">
    <property type="protein sequence ID" value="ORE87515.1"/>
    <property type="molecule type" value="Genomic_DNA"/>
</dbReference>
<dbReference type="GO" id="GO:0009279">
    <property type="term" value="C:cell outer membrane"/>
    <property type="evidence" value="ECO:0007669"/>
    <property type="project" value="UniProtKB-SubCell"/>
</dbReference>
<evidence type="ECO:0000256" key="1">
    <source>
        <dbReference type="ARBA" id="ARBA00023237"/>
    </source>
</evidence>
<dbReference type="Pfam" id="PF04453">
    <property type="entry name" value="LptD"/>
    <property type="match status" value="1"/>
</dbReference>
<reference evidence="4 5" key="1">
    <citation type="submission" date="2013-04" db="EMBL/GenBank/DDBJ databases">
        <title>Oceanococcus atlanticus 22II-S10r2 Genome Sequencing.</title>
        <authorList>
            <person name="Lai Q."/>
            <person name="Li G."/>
            <person name="Shao Z."/>
        </authorList>
    </citation>
    <scope>NUCLEOTIDE SEQUENCE [LARGE SCALE GENOMIC DNA]</scope>
    <source>
        <strain evidence="4 5">22II-S10r2</strain>
    </source>
</reference>
<accession>A0A1Y1SEU9</accession>
<evidence type="ECO:0000313" key="4">
    <source>
        <dbReference type="EMBL" id="ORE87515.1"/>
    </source>
</evidence>
<gene>
    <name evidence="2" type="primary">lptD</name>
    <name evidence="4" type="ORF">ATO7_10747</name>
</gene>
<feature type="domain" description="LptD C-terminal" evidence="3">
    <location>
        <begin position="280"/>
        <end position="642"/>
    </location>
</feature>
<proteinExistence type="inferred from homology"/>
<dbReference type="InterPro" id="IPR020889">
    <property type="entry name" value="LipoPS_assembly_LptD"/>
</dbReference>
<sequence>MCGGMLLSLTPVISTAQALCEELGFKQRSYAEQLLDDAALHADAGEVDLQAYGESRLQGGVRMRFGRDILFADDVRYRHADRQLRVIGRTLFETETIQVQAEAADIDLDSEEADFEQARYVAFAAGARGHAEQLHVSGSQKARLRGVRYTTCSPEQEAWVLESDEITLDSKRGLGSARNAKLRFMGVPIFWAPLFYFPVGDQRQTGVLPPRIGDNATTGLDISIPLYINLAPNYDLTLTPRHMSERGEQIAATGRYLFSHSEGDSTVEWLEEDEQTGERRYLLDTTLEGGTAEHWSWQVAYTRVSDESYASELDTTFTDAAQSQLPQYARLSYRHLDAGLRASLAAHEYQSLIRTLEEPYARLPEFNLNWQPAYRNGRVRPFLSAQAVNFRDIDETQTWREDARIGLDWRLDLPQAFFTAHTDYRWTGYQAREDGTTVDTIDRHLGTVQTGFGLNFVRQGRFGRYQTLTPQVYYLYVPYTEQDAIPLFDTSQPDFSFDQLFALNRFTGVDRIADANLITTAVRTDWYRDFGRERVVSAKLGVQWRAESSQVTLPGESAPASGSSDWLGEIDYMLNDRLRAQLVGQWNADENRMDQSSVAARYQYSEDQFIHIAYRFRRDNFEQTDAIVSMPINSRWKVAGRWTYSLEDHRSLEALGGLEYSSCCWGAQIAWRRYLAGDGGRFDSSIYLQLELNGLGRIGEGLDRLLTRDIL</sequence>
<dbReference type="STRING" id="1317117.ATO7_10747"/>
<dbReference type="GO" id="GO:0015920">
    <property type="term" value="P:lipopolysaccharide transport"/>
    <property type="evidence" value="ECO:0007669"/>
    <property type="project" value="InterPro"/>
</dbReference>
<dbReference type="GO" id="GO:1990351">
    <property type="term" value="C:transporter complex"/>
    <property type="evidence" value="ECO:0007669"/>
    <property type="project" value="TreeGrafter"/>
</dbReference>
<keyword evidence="1 2" id="KW-0998">Cell outer membrane</keyword>
<evidence type="ECO:0000256" key="2">
    <source>
        <dbReference type="HAMAP-Rule" id="MF_01411"/>
    </source>
</evidence>
<dbReference type="HAMAP" id="MF_01411">
    <property type="entry name" value="LPS_assembly_LptD"/>
    <property type="match status" value="1"/>
</dbReference>
<comment type="similarity">
    <text evidence="2">Belongs to the LptD family.</text>
</comment>
<evidence type="ECO:0000313" key="5">
    <source>
        <dbReference type="Proteomes" id="UP000192342"/>
    </source>
</evidence>
<dbReference type="PANTHER" id="PTHR30189">
    <property type="entry name" value="LPS-ASSEMBLY PROTEIN"/>
    <property type="match status" value="1"/>
</dbReference>
<keyword evidence="2" id="KW-0732">Signal</keyword>